<name>A0A2V1K2X3_9BURK</name>
<dbReference type="Pfam" id="PF26541">
    <property type="entry name" value="MafI2"/>
    <property type="match status" value="1"/>
</dbReference>
<proteinExistence type="predicted"/>
<accession>A0A2V1K2X3</accession>
<dbReference type="AlphaFoldDB" id="A0A2V1K2X3"/>
<dbReference type="EMBL" id="QETA01000001">
    <property type="protein sequence ID" value="PWF25586.1"/>
    <property type="molecule type" value="Genomic_DNA"/>
</dbReference>
<organism evidence="1 2">
    <name type="scientific">Corticimicrobacter populi</name>
    <dbReference type="NCBI Taxonomy" id="2175229"/>
    <lineage>
        <taxon>Bacteria</taxon>
        <taxon>Pseudomonadati</taxon>
        <taxon>Pseudomonadota</taxon>
        <taxon>Betaproteobacteria</taxon>
        <taxon>Burkholderiales</taxon>
        <taxon>Alcaligenaceae</taxon>
        <taxon>Corticimicrobacter</taxon>
    </lineage>
</organism>
<dbReference type="InterPro" id="IPR058702">
    <property type="entry name" value="MafI2-like"/>
</dbReference>
<evidence type="ECO:0000313" key="2">
    <source>
        <dbReference type="Proteomes" id="UP000245212"/>
    </source>
</evidence>
<reference evidence="2" key="1">
    <citation type="submission" date="2018-05" db="EMBL/GenBank/DDBJ databases">
        <authorList>
            <person name="Li Y."/>
        </authorList>
    </citation>
    <scope>NUCLEOTIDE SEQUENCE [LARGE SCALE GENOMIC DNA]</scope>
    <source>
        <strain evidence="2">3d-2-2</strain>
    </source>
</reference>
<dbReference type="Proteomes" id="UP000245212">
    <property type="component" value="Unassembled WGS sequence"/>
</dbReference>
<protein>
    <submittedName>
        <fullName evidence="1">Uncharacterized protein</fullName>
    </submittedName>
</protein>
<sequence>MHLSRAVQLAMLGEVPHTLRFLYVSLIDQQLNFHAVFTDDASEDHIESAHRVLTEIMTHCPAHLSVNEKIELDSAQPWKIGLGEHLMYLRYGELSPA</sequence>
<evidence type="ECO:0000313" key="1">
    <source>
        <dbReference type="EMBL" id="PWF25586.1"/>
    </source>
</evidence>
<keyword evidence="2" id="KW-1185">Reference proteome</keyword>
<comment type="caution">
    <text evidence="1">The sequence shown here is derived from an EMBL/GenBank/DDBJ whole genome shotgun (WGS) entry which is preliminary data.</text>
</comment>
<gene>
    <name evidence="1" type="ORF">DD235_03115</name>
</gene>